<evidence type="ECO:0000313" key="1">
    <source>
        <dbReference type="EMBL" id="SVA34658.1"/>
    </source>
</evidence>
<accession>A0A381V4F4</accession>
<gene>
    <name evidence="1" type="ORF">METZ01_LOCUS87512</name>
</gene>
<dbReference type="AlphaFoldDB" id="A0A381V4F4"/>
<feature type="non-terminal residue" evidence="1">
    <location>
        <position position="1"/>
    </location>
</feature>
<name>A0A381V4F4_9ZZZZ</name>
<reference evidence="1" key="1">
    <citation type="submission" date="2018-05" db="EMBL/GenBank/DDBJ databases">
        <authorList>
            <person name="Lanie J.A."/>
            <person name="Ng W.-L."/>
            <person name="Kazmierczak K.M."/>
            <person name="Andrzejewski T.M."/>
            <person name="Davidsen T.M."/>
            <person name="Wayne K.J."/>
            <person name="Tettelin H."/>
            <person name="Glass J.I."/>
            <person name="Rusch D."/>
            <person name="Podicherti R."/>
            <person name="Tsui H.-C.T."/>
            <person name="Winkler M.E."/>
        </authorList>
    </citation>
    <scope>NUCLEOTIDE SEQUENCE</scope>
</reference>
<protein>
    <submittedName>
        <fullName evidence="1">Uncharacterized protein</fullName>
    </submittedName>
</protein>
<dbReference type="EMBL" id="UINC01007699">
    <property type="protein sequence ID" value="SVA34658.1"/>
    <property type="molecule type" value="Genomic_DNA"/>
</dbReference>
<proteinExistence type="predicted"/>
<sequence length="81" mass="8417">VGTNAAVVMHRDFFALIISAVVLLPACNLGTAKTGVAMVAVAKWLVARGTTTAQGDVALFLPQRIDLVSPSIKEIDGPLNT</sequence>
<organism evidence="1">
    <name type="scientific">marine metagenome</name>
    <dbReference type="NCBI Taxonomy" id="408172"/>
    <lineage>
        <taxon>unclassified sequences</taxon>
        <taxon>metagenomes</taxon>
        <taxon>ecological metagenomes</taxon>
    </lineage>
</organism>